<dbReference type="InterPro" id="IPR013325">
    <property type="entry name" value="RNA_pol_sigma_r2"/>
</dbReference>
<keyword evidence="4 6" id="KW-0238">DNA-binding</keyword>
<proteinExistence type="inferred from homology"/>
<evidence type="ECO:0000256" key="4">
    <source>
        <dbReference type="ARBA" id="ARBA00023125"/>
    </source>
</evidence>
<evidence type="ECO:0000256" key="7">
    <source>
        <dbReference type="SAM" id="MobiDB-lite"/>
    </source>
</evidence>
<evidence type="ECO:0000259" key="9">
    <source>
        <dbReference type="Pfam" id="PF08281"/>
    </source>
</evidence>
<dbReference type="SUPFAM" id="SSF88946">
    <property type="entry name" value="Sigma2 domain of RNA polymerase sigma factors"/>
    <property type="match status" value="1"/>
</dbReference>
<evidence type="ECO:0000256" key="6">
    <source>
        <dbReference type="RuleBase" id="RU000716"/>
    </source>
</evidence>
<dbReference type="SUPFAM" id="SSF88659">
    <property type="entry name" value="Sigma3 and sigma4 domains of RNA polymerase sigma factors"/>
    <property type="match status" value="1"/>
</dbReference>
<dbReference type="InterPro" id="IPR036388">
    <property type="entry name" value="WH-like_DNA-bd_sf"/>
</dbReference>
<accession>A0A0F6SI02</accession>
<dbReference type="InterPro" id="IPR039425">
    <property type="entry name" value="RNA_pol_sigma-70-like"/>
</dbReference>
<organism evidence="10 11">
    <name type="scientific">Sandaracinus amylolyticus</name>
    <dbReference type="NCBI Taxonomy" id="927083"/>
    <lineage>
        <taxon>Bacteria</taxon>
        <taxon>Pseudomonadati</taxon>
        <taxon>Myxococcota</taxon>
        <taxon>Polyangia</taxon>
        <taxon>Polyangiales</taxon>
        <taxon>Sandaracinaceae</taxon>
        <taxon>Sandaracinus</taxon>
    </lineage>
</organism>
<keyword evidence="5 6" id="KW-0804">Transcription</keyword>
<dbReference type="Gene3D" id="1.10.10.10">
    <property type="entry name" value="Winged helix-like DNA-binding domain superfamily/Winged helix DNA-binding domain"/>
    <property type="match status" value="1"/>
</dbReference>
<evidence type="ECO:0000313" key="10">
    <source>
        <dbReference type="EMBL" id="AKF11339.1"/>
    </source>
</evidence>
<dbReference type="STRING" id="927083.DB32_008488"/>
<feature type="domain" description="RNA polymerase sigma-70 region 2" evidence="8">
    <location>
        <begin position="49"/>
        <end position="116"/>
    </location>
</feature>
<dbReference type="AlphaFoldDB" id="A0A0F6SI02"/>
<evidence type="ECO:0000256" key="1">
    <source>
        <dbReference type="ARBA" id="ARBA00010641"/>
    </source>
</evidence>
<keyword evidence="2 6" id="KW-0805">Transcription regulation</keyword>
<dbReference type="Pfam" id="PF04542">
    <property type="entry name" value="Sigma70_r2"/>
    <property type="match status" value="1"/>
</dbReference>
<dbReference type="GO" id="GO:0003677">
    <property type="term" value="F:DNA binding"/>
    <property type="evidence" value="ECO:0007669"/>
    <property type="project" value="UniProtKB-KW"/>
</dbReference>
<dbReference type="CDD" id="cd06171">
    <property type="entry name" value="Sigma70_r4"/>
    <property type="match status" value="1"/>
</dbReference>
<sequence length="236" mass="26926">MDLVPDDLDHAALERRAEALGFHVPMPDGHEEQLIERLRRRDEAAFNELVRLYQERVFRLVLRMLGDRSEAEDVAQEVFITVFKSIEGFRGDSKLSTWLYRVATNHCKNRIKYLDRRARGKKKELDEIAEHGAVESASMSSSAQVARPDQQAEANQIETIVREAIMELDEDQRVLVIMRDVENMSYEEIQQETGLPEGTVKSRLHRARLALAKAVQRATGERRSSTPAVKASSGKK</sequence>
<name>A0A0F6SI02_9BACT</name>
<dbReference type="NCBIfam" id="TIGR02937">
    <property type="entry name" value="sigma70-ECF"/>
    <property type="match status" value="1"/>
</dbReference>
<dbReference type="InterPro" id="IPR013324">
    <property type="entry name" value="RNA_pol_sigma_r3/r4-like"/>
</dbReference>
<dbReference type="GO" id="GO:0016987">
    <property type="term" value="F:sigma factor activity"/>
    <property type="evidence" value="ECO:0007669"/>
    <property type="project" value="UniProtKB-KW"/>
</dbReference>
<dbReference type="GO" id="GO:0006352">
    <property type="term" value="P:DNA-templated transcription initiation"/>
    <property type="evidence" value="ECO:0007669"/>
    <property type="project" value="InterPro"/>
</dbReference>
<dbReference type="EMBL" id="CP011125">
    <property type="protein sequence ID" value="AKF11339.1"/>
    <property type="molecule type" value="Genomic_DNA"/>
</dbReference>
<dbReference type="PANTHER" id="PTHR43133:SF51">
    <property type="entry name" value="RNA POLYMERASE SIGMA FACTOR"/>
    <property type="match status" value="1"/>
</dbReference>
<dbReference type="InterPro" id="IPR000838">
    <property type="entry name" value="RNA_pol_sigma70_ECF_CS"/>
</dbReference>
<dbReference type="PROSITE" id="PS01063">
    <property type="entry name" value="SIGMA70_ECF"/>
    <property type="match status" value="1"/>
</dbReference>
<dbReference type="InterPro" id="IPR007627">
    <property type="entry name" value="RNA_pol_sigma70_r2"/>
</dbReference>
<evidence type="ECO:0000256" key="2">
    <source>
        <dbReference type="ARBA" id="ARBA00023015"/>
    </source>
</evidence>
<dbReference type="InterPro" id="IPR014284">
    <property type="entry name" value="RNA_pol_sigma-70_dom"/>
</dbReference>
<dbReference type="RefSeq" id="WP_240481319.1">
    <property type="nucleotide sequence ID" value="NZ_CP011125.1"/>
</dbReference>
<evidence type="ECO:0000313" key="11">
    <source>
        <dbReference type="Proteomes" id="UP000034883"/>
    </source>
</evidence>
<keyword evidence="3 6" id="KW-0731">Sigma factor</keyword>
<evidence type="ECO:0000259" key="8">
    <source>
        <dbReference type="Pfam" id="PF04542"/>
    </source>
</evidence>
<feature type="domain" description="RNA polymerase sigma factor 70 region 4 type 2" evidence="9">
    <location>
        <begin position="160"/>
        <end position="211"/>
    </location>
</feature>
<evidence type="ECO:0000256" key="3">
    <source>
        <dbReference type="ARBA" id="ARBA00023082"/>
    </source>
</evidence>
<feature type="region of interest" description="Disordered" evidence="7">
    <location>
        <begin position="214"/>
        <end position="236"/>
    </location>
</feature>
<feature type="region of interest" description="Disordered" evidence="7">
    <location>
        <begin position="131"/>
        <end position="151"/>
    </location>
</feature>
<dbReference type="KEGG" id="samy:DB32_008488"/>
<protein>
    <recommendedName>
        <fullName evidence="6">RNA polymerase sigma factor</fullName>
    </recommendedName>
</protein>
<dbReference type="Proteomes" id="UP000034883">
    <property type="component" value="Chromosome"/>
</dbReference>
<dbReference type="PANTHER" id="PTHR43133">
    <property type="entry name" value="RNA POLYMERASE ECF-TYPE SIGMA FACTO"/>
    <property type="match status" value="1"/>
</dbReference>
<reference evidence="10 11" key="1">
    <citation type="submission" date="2015-03" db="EMBL/GenBank/DDBJ databases">
        <title>Genome assembly of Sandaracinus amylolyticus DSM 53668.</title>
        <authorList>
            <person name="Sharma G."/>
            <person name="Subramanian S."/>
        </authorList>
    </citation>
    <scope>NUCLEOTIDE SEQUENCE [LARGE SCALE GENOMIC DNA]</scope>
    <source>
        <strain evidence="10 11">DSM 53668</strain>
    </source>
</reference>
<dbReference type="Gene3D" id="1.10.1740.10">
    <property type="match status" value="1"/>
</dbReference>
<evidence type="ECO:0000256" key="5">
    <source>
        <dbReference type="ARBA" id="ARBA00023163"/>
    </source>
</evidence>
<dbReference type="Pfam" id="PF08281">
    <property type="entry name" value="Sigma70_r4_2"/>
    <property type="match status" value="1"/>
</dbReference>
<keyword evidence="11" id="KW-1185">Reference proteome</keyword>
<comment type="similarity">
    <text evidence="1 6">Belongs to the sigma-70 factor family. ECF subfamily.</text>
</comment>
<gene>
    <name evidence="10" type="ORF">DB32_008488</name>
</gene>
<dbReference type="InterPro" id="IPR013249">
    <property type="entry name" value="RNA_pol_sigma70_r4_t2"/>
</dbReference>